<dbReference type="EMBL" id="PP179331">
    <property type="protein sequence ID" value="XAI71013.1"/>
    <property type="molecule type" value="Genomic_DNA"/>
</dbReference>
<reference evidence="1" key="1">
    <citation type="journal article" date="2024" name="J. Gen. Virol.">
        <title>Novel phages of Pseudomonas syringae unveil numerous potential auxiliary metabolic genes.</title>
        <authorList>
            <person name="Feltin C."/>
            <person name="Garneau J.R."/>
            <person name="Morris C.E."/>
            <person name="Berard A."/>
            <person name="Torres-Barcelo C."/>
        </authorList>
    </citation>
    <scope>NUCLEOTIDE SEQUENCE</scope>
</reference>
<accession>A0AAU6W3R4</accession>
<protein>
    <submittedName>
        <fullName evidence="1">Uncharacterized protein</fullName>
    </submittedName>
</protein>
<gene>
    <name evidence="1" type="ORF">Lepni01_00013</name>
</gene>
<sequence>MPIKDRSFAYRLHQSNIDRQRNCARFNIRPPAPAPRPDFWERTKTFFKNLWTKIKEIVND</sequence>
<proteinExistence type="predicted"/>
<name>A0AAU6W3R4_9VIRU</name>
<evidence type="ECO:0000313" key="1">
    <source>
        <dbReference type="EMBL" id="XAI71013.1"/>
    </source>
</evidence>
<organism evidence="1">
    <name type="scientific">Pseudomonas phage Lepni01</name>
    <dbReference type="NCBI Taxonomy" id="3138536"/>
    <lineage>
        <taxon>Viruses</taxon>
    </lineage>
</organism>